<comment type="function">
    <text evidence="1">May bind long-chain fatty acids, such as palmitate, and may play a role in lipid transport or fatty acid metabolism.</text>
</comment>
<evidence type="ECO:0000313" key="3">
    <source>
        <dbReference type="EMBL" id="AMV62372.1"/>
    </source>
</evidence>
<proteinExistence type="predicted"/>
<keyword evidence="2" id="KW-0446">Lipid-binding</keyword>
<dbReference type="Proteomes" id="UP000076244">
    <property type="component" value="Chromosome"/>
</dbReference>
<gene>
    <name evidence="3" type="ORF">ADU70_0878</name>
    <name evidence="4" type="ORF">ADU72_1844</name>
</gene>
<dbReference type="EMBL" id="CP012275">
    <property type="protein sequence ID" value="AMV62372.1"/>
    <property type="molecule type" value="Genomic_DNA"/>
</dbReference>
<dbReference type="NCBIfam" id="TIGR00762">
    <property type="entry name" value="DegV"/>
    <property type="match status" value="1"/>
</dbReference>
<dbReference type="InterPro" id="IPR003797">
    <property type="entry name" value="DegV"/>
</dbReference>
<sequence length="295" mass="32432">MEVKNLTKIAIVTDSTAYLAQNICDRLHITVAPISVAFGDQQYRERIDISDAEFYKRLKTEKTFPTTAPPSMGVMEELYHNLAEAGYEEVVSIHLSSGISGFTNNLRAFAASVTEIKVHVVDAQIAVQPLGYLVIQAAKMAAKGKSAQDIMAKVTELRATIGEYFIVDDLKNLAHSGRLGNSSAFVGSLLKVKPILALNKEKFNIEAVDKVRSMKRARANIVSRFINETKNLPYQVRVFLCGTNNEPEIEKWQQSIQSKLANVAAVETGQIGPVVGAHLGSGVFAILWIKEIQQV</sequence>
<evidence type="ECO:0000256" key="1">
    <source>
        <dbReference type="ARBA" id="ARBA00003238"/>
    </source>
</evidence>
<evidence type="ECO:0000256" key="2">
    <source>
        <dbReference type="ARBA" id="ARBA00023121"/>
    </source>
</evidence>
<dbReference type="PANTHER" id="PTHR33434">
    <property type="entry name" value="DEGV DOMAIN-CONTAINING PROTEIN DR_1986-RELATED"/>
    <property type="match status" value="1"/>
</dbReference>
<evidence type="ECO:0000313" key="4">
    <source>
        <dbReference type="EMBL" id="AMV67767.1"/>
    </source>
</evidence>
<dbReference type="KEGG" id="pdm:ADU72_1844"/>
<dbReference type="InterPro" id="IPR043168">
    <property type="entry name" value="DegV_C"/>
</dbReference>
<dbReference type="Pfam" id="PF02645">
    <property type="entry name" value="DegV"/>
    <property type="match status" value="1"/>
</dbReference>
<dbReference type="EMBL" id="CP012288">
    <property type="protein sequence ID" value="AMV67767.1"/>
    <property type="molecule type" value="Genomic_DNA"/>
</dbReference>
<name>A0A0R2HAR8_9LACO</name>
<dbReference type="PANTHER" id="PTHR33434:SF2">
    <property type="entry name" value="FATTY ACID-BINDING PROTEIN TM_1468"/>
    <property type="match status" value="1"/>
</dbReference>
<accession>A0A0R2HAR8</accession>
<dbReference type="InterPro" id="IPR050270">
    <property type="entry name" value="DegV_domain_contain"/>
</dbReference>
<dbReference type="AlphaFoldDB" id="A0A0R2HAR8"/>
<dbReference type="Gene3D" id="3.30.1180.10">
    <property type="match status" value="1"/>
</dbReference>
<reference evidence="5 6" key="1">
    <citation type="journal article" date="2016" name="PLoS ONE">
        <title>The Identification of Novel Diagnostic Marker Genes for the Detection of Beer Spoiling Pediococcus damnosus Strains Using the BlAst Diagnostic Gene findEr.</title>
        <authorList>
            <person name="Behr J."/>
            <person name="Geissler A.J."/>
            <person name="Schmid J."/>
            <person name="Zehe A."/>
            <person name="Vogel R.F."/>
        </authorList>
    </citation>
    <scope>NUCLEOTIDE SEQUENCE [LARGE SCALE GENOMIC DNA]</scope>
    <source>
        <strain evidence="3 6">TMW 2.1533</strain>
        <strain evidence="4 5">TMW 2.1535</strain>
    </source>
</reference>
<dbReference type="SUPFAM" id="SSF82549">
    <property type="entry name" value="DAK1/DegV-like"/>
    <property type="match status" value="1"/>
</dbReference>
<dbReference type="Gene3D" id="3.40.50.10170">
    <property type="match status" value="1"/>
</dbReference>
<organism evidence="3 6">
    <name type="scientific">Pediococcus damnosus</name>
    <dbReference type="NCBI Taxonomy" id="51663"/>
    <lineage>
        <taxon>Bacteria</taxon>
        <taxon>Bacillati</taxon>
        <taxon>Bacillota</taxon>
        <taxon>Bacilli</taxon>
        <taxon>Lactobacillales</taxon>
        <taxon>Lactobacillaceae</taxon>
        <taxon>Pediococcus</taxon>
    </lineage>
</organism>
<dbReference type="PROSITE" id="PS51482">
    <property type="entry name" value="DEGV"/>
    <property type="match status" value="1"/>
</dbReference>
<evidence type="ECO:0000313" key="5">
    <source>
        <dbReference type="Proteomes" id="UP000076244"/>
    </source>
</evidence>
<dbReference type="RefSeq" id="WP_056986285.1">
    <property type="nucleotide sequence ID" value="NZ_CP012275.1"/>
</dbReference>
<dbReference type="Proteomes" id="UP000076405">
    <property type="component" value="Chromosome"/>
</dbReference>
<keyword evidence="5" id="KW-1185">Reference proteome</keyword>
<protein>
    <submittedName>
        <fullName evidence="3">DegV family protein</fullName>
    </submittedName>
</protein>
<dbReference type="GO" id="GO:0008289">
    <property type="term" value="F:lipid binding"/>
    <property type="evidence" value="ECO:0007669"/>
    <property type="project" value="UniProtKB-KW"/>
</dbReference>
<evidence type="ECO:0000313" key="6">
    <source>
        <dbReference type="Proteomes" id="UP000076405"/>
    </source>
</evidence>